<protein>
    <recommendedName>
        <fullName evidence="1">Tombusvirus p33 domain-containing protein</fullName>
    </recommendedName>
</protein>
<proteinExistence type="predicted"/>
<dbReference type="EMBL" id="MN035776">
    <property type="protein sequence ID" value="QDH90777.1"/>
    <property type="molecule type" value="Genomic_DNA"/>
</dbReference>
<sequence length="154" mass="17748">MVISDGTMHINSLDSYDQLDEITDFTDSEAVELLHSDKNRKCRIPRMAGVMARKARIQFCDPKYTEANVLVISKFIRDKAKEMNMRNCDLAMIMPYAVKLSFVKTTHEILADQLEVSPQYTQRVLDGSTDWWSSSSFLQAFMGDVRRMRRPASE</sequence>
<reference evidence="3" key="1">
    <citation type="submission" date="2019-05" db="EMBL/GenBank/DDBJ databases">
        <title>Metatranscriptomic reconstruction reveals RNA viruses with the potential to shape carbon cycling in soil.</title>
        <authorList>
            <person name="Starr E.P."/>
            <person name="Nuccio E."/>
            <person name="Pett-Ridge J."/>
            <person name="Banfield J.F."/>
            <person name="Firestone M.K."/>
        </authorList>
    </citation>
    <scope>NUCLEOTIDE SEQUENCE</scope>
    <source>
        <strain evidence="3">H4_Bulk_Litter_23_scaffold_4592</strain>
        <strain evidence="2">H4_Rhizo_45_scaffold_16715</strain>
    </source>
</reference>
<evidence type="ECO:0000259" key="1">
    <source>
        <dbReference type="Pfam" id="PF08500"/>
    </source>
</evidence>
<accession>A0A514DAZ1</accession>
<gene>
    <name evidence="3" type="ORF">H4BulkLitter234592_000002</name>
    <name evidence="2" type="ORF">H4Rhizo4516715_000002</name>
</gene>
<organism evidence="3">
    <name type="scientific">Riboviria sp</name>
    <dbReference type="NCBI Taxonomy" id="2585031"/>
    <lineage>
        <taxon>Viruses</taxon>
        <taxon>Riboviria</taxon>
    </lineage>
</organism>
<feature type="domain" description="Tombusvirus p33" evidence="1">
    <location>
        <begin position="40"/>
        <end position="105"/>
    </location>
</feature>
<evidence type="ECO:0000313" key="3">
    <source>
        <dbReference type="EMBL" id="QDH90777.1"/>
    </source>
</evidence>
<dbReference type="EMBL" id="MN033072">
    <property type="protein sequence ID" value="QDH86974.1"/>
    <property type="molecule type" value="Genomic_DNA"/>
</dbReference>
<dbReference type="Pfam" id="PF08500">
    <property type="entry name" value="Tombus_P33"/>
    <property type="match status" value="1"/>
</dbReference>
<name>A0A514DAZ1_9VIRU</name>
<dbReference type="InterPro" id="IPR013707">
    <property type="entry name" value="Tombusvirus_p33"/>
</dbReference>
<dbReference type="GO" id="GO:0003968">
    <property type="term" value="F:RNA-directed RNA polymerase activity"/>
    <property type="evidence" value="ECO:0007669"/>
    <property type="project" value="InterPro"/>
</dbReference>
<evidence type="ECO:0000313" key="2">
    <source>
        <dbReference type="EMBL" id="QDH86974.1"/>
    </source>
</evidence>